<sequence length="120" mass="12031">MTETSRLSTTADALARALAALGDALAYADQDAITACQHVIEATSGDFRAAAVDGSANGDTLTPAHAVAVMTALARCRRLGLSLSLMAGQSPATLNAPRGYSPVGRPVAQSGGGTFLTARG</sequence>
<keyword evidence="3" id="KW-1185">Reference proteome</keyword>
<dbReference type="RefSeq" id="WP_110172051.1">
    <property type="nucleotide sequence ID" value="NZ_CP015136.1"/>
</dbReference>
<dbReference type="STRING" id="1855912.LuPra_03639"/>
<protein>
    <submittedName>
        <fullName evidence="2">Uncharacterized protein</fullName>
    </submittedName>
</protein>
<dbReference type="Proteomes" id="UP000076079">
    <property type="component" value="Chromosome"/>
</dbReference>
<gene>
    <name evidence="2" type="ORF">LuPra_03639</name>
</gene>
<accession>A0A143PRH0</accession>
<reference evidence="2 3" key="1">
    <citation type="journal article" date="2016" name="Genome Announc.">
        <title>First Complete Genome Sequence of a Subdivision 6 Acidobacterium Strain.</title>
        <authorList>
            <person name="Huang S."/>
            <person name="Vieira S."/>
            <person name="Bunk B."/>
            <person name="Riedel T."/>
            <person name="Sproer C."/>
            <person name="Overmann J."/>
        </authorList>
    </citation>
    <scope>NUCLEOTIDE SEQUENCE [LARGE SCALE GENOMIC DNA]</scope>
    <source>
        <strain evidence="3">DSM 100886 HEG_-6_39</strain>
    </source>
</reference>
<organism evidence="2 3">
    <name type="scientific">Luteitalea pratensis</name>
    <dbReference type="NCBI Taxonomy" id="1855912"/>
    <lineage>
        <taxon>Bacteria</taxon>
        <taxon>Pseudomonadati</taxon>
        <taxon>Acidobacteriota</taxon>
        <taxon>Vicinamibacteria</taxon>
        <taxon>Vicinamibacterales</taxon>
        <taxon>Vicinamibacteraceae</taxon>
        <taxon>Luteitalea</taxon>
    </lineage>
</organism>
<evidence type="ECO:0000313" key="2">
    <source>
        <dbReference type="EMBL" id="AMY10409.1"/>
    </source>
</evidence>
<dbReference type="AlphaFoldDB" id="A0A143PRH0"/>
<proteinExistence type="predicted"/>
<dbReference type="EMBL" id="CP015136">
    <property type="protein sequence ID" value="AMY10409.1"/>
    <property type="molecule type" value="Genomic_DNA"/>
</dbReference>
<name>A0A143PRH0_LUTPR</name>
<dbReference type="KEGG" id="abac:LuPra_03639"/>
<reference evidence="3" key="2">
    <citation type="submission" date="2016-04" db="EMBL/GenBank/DDBJ databases">
        <title>First Complete Genome Sequence of a Subdivision 6 Acidobacterium.</title>
        <authorList>
            <person name="Huang S."/>
            <person name="Vieira S."/>
            <person name="Bunk B."/>
            <person name="Riedel T."/>
            <person name="Sproeer C."/>
            <person name="Overmann J."/>
        </authorList>
    </citation>
    <scope>NUCLEOTIDE SEQUENCE [LARGE SCALE GENOMIC DNA]</scope>
    <source>
        <strain evidence="3">DSM 100886 HEG_-6_39</strain>
    </source>
</reference>
<evidence type="ECO:0000256" key="1">
    <source>
        <dbReference type="SAM" id="MobiDB-lite"/>
    </source>
</evidence>
<feature type="region of interest" description="Disordered" evidence="1">
    <location>
        <begin position="94"/>
        <end position="120"/>
    </location>
</feature>
<evidence type="ECO:0000313" key="3">
    <source>
        <dbReference type="Proteomes" id="UP000076079"/>
    </source>
</evidence>